<dbReference type="Pfam" id="PF12796">
    <property type="entry name" value="Ank_2"/>
    <property type="match status" value="1"/>
</dbReference>
<keyword evidence="2 3" id="KW-0040">ANK repeat</keyword>
<dbReference type="SMART" id="SM00248">
    <property type="entry name" value="ANK"/>
    <property type="match status" value="3"/>
</dbReference>
<dbReference type="AlphaFoldDB" id="A0A8B6CPE9"/>
<dbReference type="PROSITE" id="PS50088">
    <property type="entry name" value="ANK_REPEAT"/>
    <property type="match status" value="2"/>
</dbReference>
<name>A0A8B6CPE9_MYTGA</name>
<dbReference type="PANTHER" id="PTHR24198:SF165">
    <property type="entry name" value="ANKYRIN REPEAT-CONTAINING PROTEIN-RELATED"/>
    <property type="match status" value="1"/>
</dbReference>
<dbReference type="Gene3D" id="1.25.40.20">
    <property type="entry name" value="Ankyrin repeat-containing domain"/>
    <property type="match status" value="1"/>
</dbReference>
<accession>A0A8B6CPE9</accession>
<dbReference type="EMBL" id="UYJE01002176">
    <property type="protein sequence ID" value="VDI08413.1"/>
    <property type="molecule type" value="Genomic_DNA"/>
</dbReference>
<protein>
    <submittedName>
        <fullName evidence="4">Uncharacterized protein</fullName>
    </submittedName>
</protein>
<sequence>MSNSKEYAFDVVAGSSPLHIACFNSFIDVVRCLLKHKANINMAKEDGTTPLFNACEEGHESIVQLLLDNRADTQICRLGGKSPSDIATYNGHESVVIMLRKYIEETTKNYAISTAVMVPPNGENLKV</sequence>
<feature type="repeat" description="ANK" evidence="3">
    <location>
        <begin position="13"/>
        <end position="45"/>
    </location>
</feature>
<evidence type="ECO:0000256" key="2">
    <source>
        <dbReference type="ARBA" id="ARBA00023043"/>
    </source>
</evidence>
<evidence type="ECO:0000256" key="1">
    <source>
        <dbReference type="ARBA" id="ARBA00022737"/>
    </source>
</evidence>
<reference evidence="4" key="1">
    <citation type="submission" date="2018-11" db="EMBL/GenBank/DDBJ databases">
        <authorList>
            <person name="Alioto T."/>
            <person name="Alioto T."/>
        </authorList>
    </citation>
    <scope>NUCLEOTIDE SEQUENCE</scope>
</reference>
<dbReference type="InterPro" id="IPR036770">
    <property type="entry name" value="Ankyrin_rpt-contain_sf"/>
</dbReference>
<keyword evidence="5" id="KW-1185">Reference proteome</keyword>
<proteinExistence type="predicted"/>
<evidence type="ECO:0000256" key="3">
    <source>
        <dbReference type="PROSITE-ProRule" id="PRU00023"/>
    </source>
</evidence>
<dbReference type="OrthoDB" id="20727at2759"/>
<feature type="repeat" description="ANK" evidence="3">
    <location>
        <begin position="46"/>
        <end position="78"/>
    </location>
</feature>
<gene>
    <name evidence="4" type="ORF">MGAL_10B057381</name>
</gene>
<dbReference type="SUPFAM" id="SSF48403">
    <property type="entry name" value="Ankyrin repeat"/>
    <property type="match status" value="1"/>
</dbReference>
<keyword evidence="1" id="KW-0677">Repeat</keyword>
<evidence type="ECO:0000313" key="5">
    <source>
        <dbReference type="Proteomes" id="UP000596742"/>
    </source>
</evidence>
<dbReference type="InterPro" id="IPR002110">
    <property type="entry name" value="Ankyrin_rpt"/>
</dbReference>
<dbReference type="PANTHER" id="PTHR24198">
    <property type="entry name" value="ANKYRIN REPEAT AND PROTEIN KINASE DOMAIN-CONTAINING PROTEIN"/>
    <property type="match status" value="1"/>
</dbReference>
<evidence type="ECO:0000313" key="4">
    <source>
        <dbReference type="EMBL" id="VDI08413.1"/>
    </source>
</evidence>
<dbReference type="PROSITE" id="PS50297">
    <property type="entry name" value="ANK_REP_REGION"/>
    <property type="match status" value="2"/>
</dbReference>
<organism evidence="4 5">
    <name type="scientific">Mytilus galloprovincialis</name>
    <name type="common">Mediterranean mussel</name>
    <dbReference type="NCBI Taxonomy" id="29158"/>
    <lineage>
        <taxon>Eukaryota</taxon>
        <taxon>Metazoa</taxon>
        <taxon>Spiralia</taxon>
        <taxon>Lophotrochozoa</taxon>
        <taxon>Mollusca</taxon>
        <taxon>Bivalvia</taxon>
        <taxon>Autobranchia</taxon>
        <taxon>Pteriomorphia</taxon>
        <taxon>Mytilida</taxon>
        <taxon>Mytiloidea</taxon>
        <taxon>Mytilidae</taxon>
        <taxon>Mytilinae</taxon>
        <taxon>Mytilus</taxon>
    </lineage>
</organism>
<dbReference type="Proteomes" id="UP000596742">
    <property type="component" value="Unassembled WGS sequence"/>
</dbReference>
<comment type="caution">
    <text evidence="4">The sequence shown here is derived from an EMBL/GenBank/DDBJ whole genome shotgun (WGS) entry which is preliminary data.</text>
</comment>